<reference key="1">
    <citation type="journal article" date="2007" name="Nature">
        <title>The medaka draft genome and insights into vertebrate genome evolution.</title>
        <authorList>
            <person name="Kasahara M."/>
            <person name="Naruse K."/>
            <person name="Sasaki S."/>
            <person name="Nakatani Y."/>
            <person name="Qu W."/>
            <person name="Ahsan B."/>
            <person name="Yamada T."/>
            <person name="Nagayasu Y."/>
            <person name="Doi K."/>
            <person name="Kasai Y."/>
            <person name="Jindo T."/>
            <person name="Kobayashi D."/>
            <person name="Shimada A."/>
            <person name="Toyoda A."/>
            <person name="Kuroki Y."/>
            <person name="Fujiyama A."/>
            <person name="Sasaki T."/>
            <person name="Shimizu A."/>
            <person name="Asakawa S."/>
            <person name="Shimizu N."/>
            <person name="Hashimoto S."/>
            <person name="Yang J."/>
            <person name="Lee Y."/>
            <person name="Matsushima K."/>
            <person name="Sugano S."/>
            <person name="Sakaizumi M."/>
            <person name="Narita T."/>
            <person name="Ohishi K."/>
            <person name="Haga S."/>
            <person name="Ohta F."/>
            <person name="Nomoto H."/>
            <person name="Nogata K."/>
            <person name="Morishita T."/>
            <person name="Endo T."/>
            <person name="Shin-I T."/>
            <person name="Takeda H."/>
            <person name="Morishita S."/>
            <person name="Kohara Y."/>
        </authorList>
    </citation>
    <scope>NUCLEOTIDE SEQUENCE [LARGE SCALE GENOMIC DNA]</scope>
    <source>
        <strain>Hd-rR</strain>
    </source>
</reference>
<reference evidence="2 3" key="2">
    <citation type="submission" date="2017-04" db="EMBL/GenBank/DDBJ databases">
        <title>CpG methylation of centromeres and impact of large insertions on vertebrate speciation.</title>
        <authorList>
            <person name="Ichikawa K."/>
            <person name="Yoshimura J."/>
            <person name="Morishita S."/>
        </authorList>
    </citation>
    <scope>NUCLEOTIDE SEQUENCE</scope>
    <source>
        <strain evidence="2 3">HSOK</strain>
    </source>
</reference>
<protein>
    <recommendedName>
        <fullName evidence="1">Reverse transcriptase domain-containing protein</fullName>
    </recommendedName>
</protein>
<reference evidence="2" key="4">
    <citation type="submission" date="2025-09" db="UniProtKB">
        <authorList>
            <consortium name="Ensembl"/>
        </authorList>
    </citation>
    <scope>IDENTIFICATION</scope>
    <source>
        <strain evidence="2">HSOK</strain>
    </source>
</reference>
<sequence>MANVTSVVDVGISDHSCVFFTINGSVTQRLPKRTVRRRCVHSEVAANFTSHLEHSQPNTLSLSVDVSVQNFNNKLISIMDKVTPLKIKTVKAKAPPPWRTEETKRLKKICRVAERNWRKTKLTIHYQNFKEKLTQYNKFIKHAKQEYYSKLIADNFSNPKILFSTIDRLINPISSSQYSTLSSLKCEEFLSKILEKLVFIQLNYFINKNNILEKFQSGFRSHHSTETALVKVINDLRSNFDEKKTSVLVLLDLSAAFDTVDHSILLNRLHDMVGITGTVYSWFESYLTGRDFIVSVNDASSGSHGLTCGVPQGSVLGPTLFNLYMLPLGDV</sequence>
<dbReference type="InterPro" id="IPR000477">
    <property type="entry name" value="RT_dom"/>
</dbReference>
<name>A0A3P9HDN5_ORYLA</name>
<feature type="domain" description="Reverse transcriptase" evidence="1">
    <location>
        <begin position="71"/>
        <end position="331"/>
    </location>
</feature>
<organism evidence="2 3">
    <name type="scientific">Oryzias latipes</name>
    <name type="common">Japanese rice fish</name>
    <name type="synonym">Japanese killifish</name>
    <dbReference type="NCBI Taxonomy" id="8090"/>
    <lineage>
        <taxon>Eukaryota</taxon>
        <taxon>Metazoa</taxon>
        <taxon>Chordata</taxon>
        <taxon>Craniata</taxon>
        <taxon>Vertebrata</taxon>
        <taxon>Euteleostomi</taxon>
        <taxon>Actinopterygii</taxon>
        <taxon>Neopterygii</taxon>
        <taxon>Teleostei</taxon>
        <taxon>Neoteleostei</taxon>
        <taxon>Acanthomorphata</taxon>
        <taxon>Ovalentaria</taxon>
        <taxon>Atherinomorphae</taxon>
        <taxon>Beloniformes</taxon>
        <taxon>Adrianichthyidae</taxon>
        <taxon>Oryziinae</taxon>
        <taxon>Oryzias</taxon>
    </lineage>
</organism>
<evidence type="ECO:0000313" key="3">
    <source>
        <dbReference type="Proteomes" id="UP000265200"/>
    </source>
</evidence>
<evidence type="ECO:0000259" key="1">
    <source>
        <dbReference type="PROSITE" id="PS50878"/>
    </source>
</evidence>
<proteinExistence type="predicted"/>
<dbReference type="Pfam" id="PF00078">
    <property type="entry name" value="RVT_1"/>
    <property type="match status" value="1"/>
</dbReference>
<dbReference type="Ensembl" id="ENSORLT00015005486.1">
    <property type="protein sequence ID" value="ENSORLP00015005703.1"/>
    <property type="gene ID" value="ENSORLG00015006478.1"/>
</dbReference>
<dbReference type="InterPro" id="IPR043502">
    <property type="entry name" value="DNA/RNA_pol_sf"/>
</dbReference>
<evidence type="ECO:0000313" key="2">
    <source>
        <dbReference type="Ensembl" id="ENSORLP00015005703.1"/>
    </source>
</evidence>
<dbReference type="SUPFAM" id="SSF56672">
    <property type="entry name" value="DNA/RNA polymerases"/>
    <property type="match status" value="1"/>
</dbReference>
<dbReference type="PANTHER" id="PTHR33332">
    <property type="entry name" value="REVERSE TRANSCRIPTASE DOMAIN-CONTAINING PROTEIN"/>
    <property type="match status" value="1"/>
</dbReference>
<dbReference type="Proteomes" id="UP000265200">
    <property type="component" value="Chromosome 16"/>
</dbReference>
<reference evidence="2" key="3">
    <citation type="submission" date="2025-08" db="UniProtKB">
        <authorList>
            <consortium name="Ensembl"/>
        </authorList>
    </citation>
    <scope>IDENTIFICATION</scope>
    <source>
        <strain evidence="2">HSOK</strain>
    </source>
</reference>
<dbReference type="PROSITE" id="PS50878">
    <property type="entry name" value="RT_POL"/>
    <property type="match status" value="1"/>
</dbReference>
<accession>A0A3P9HDN5</accession>
<dbReference type="AlphaFoldDB" id="A0A3P9HDN5"/>